<gene>
    <name evidence="1" type="ORF">LPJ66_004903</name>
</gene>
<name>A0ACC1IG82_9FUNG</name>
<dbReference type="Proteomes" id="UP001150581">
    <property type="component" value="Unassembled WGS sequence"/>
</dbReference>
<dbReference type="EMBL" id="JANBPG010000632">
    <property type="protein sequence ID" value="KAJ1894910.1"/>
    <property type="molecule type" value="Genomic_DNA"/>
</dbReference>
<reference evidence="1" key="1">
    <citation type="submission" date="2022-07" db="EMBL/GenBank/DDBJ databases">
        <title>Phylogenomic reconstructions and comparative analyses of Kickxellomycotina fungi.</title>
        <authorList>
            <person name="Reynolds N.K."/>
            <person name="Stajich J.E."/>
            <person name="Barry K."/>
            <person name="Grigoriev I.V."/>
            <person name="Crous P."/>
            <person name="Smith M.E."/>
        </authorList>
    </citation>
    <scope>NUCLEOTIDE SEQUENCE</scope>
    <source>
        <strain evidence="1">Benny 63K</strain>
    </source>
</reference>
<organism evidence="1 2">
    <name type="scientific">Kickxella alabastrina</name>
    <dbReference type="NCBI Taxonomy" id="61397"/>
    <lineage>
        <taxon>Eukaryota</taxon>
        <taxon>Fungi</taxon>
        <taxon>Fungi incertae sedis</taxon>
        <taxon>Zoopagomycota</taxon>
        <taxon>Kickxellomycotina</taxon>
        <taxon>Kickxellomycetes</taxon>
        <taxon>Kickxellales</taxon>
        <taxon>Kickxellaceae</taxon>
        <taxon>Kickxella</taxon>
    </lineage>
</organism>
<accession>A0ACC1IG82</accession>
<evidence type="ECO:0000313" key="1">
    <source>
        <dbReference type="EMBL" id="KAJ1894910.1"/>
    </source>
</evidence>
<evidence type="ECO:0000313" key="2">
    <source>
        <dbReference type="Proteomes" id="UP001150581"/>
    </source>
</evidence>
<protein>
    <submittedName>
        <fullName evidence="1">Uncharacterized protein</fullName>
    </submittedName>
</protein>
<comment type="caution">
    <text evidence="1">The sequence shown here is derived from an EMBL/GenBank/DDBJ whole genome shotgun (WGS) entry which is preliminary data.</text>
</comment>
<sequence>MIRKRNSNKENKAVSPNINSNARPLKRSSRSESAVVVLDSSDDSEFSDGSIVEVMDLQYSASYPQRKRPDEAVVLPISAMLDLGNPAASRSESVSLDEQQTPERLSYLQIFDRVLETVLRGESHLFSEDEKETLASFSSLDQHSRYLYTRLYMRKQSWIRVSSLKYGDKMIVEQSCKLLCRRSSNNTEPLLLTETEIEDCNDALHLLTSPELKDFAKKKGLKQIANKTKDFICEMITKGAKQRTVMSFFKQTPEDSAGRRLSGLVQEVSKITGPMVHLNPAIVDLFARLHMVFFRSLAPMGVDNAIKLAILAVVGQIKFPQYTVARSVDLFVSRDDVVLFKTLMEVGFKMAELGQFSVKDVDRHTEGWSLYLDHNEMWANHIESLRKNACKKTAPLPSRVGVEYWRRHFIPGYALARIVEGGAKFAANLKMFDEEERILQSLLSQTAYRLNRRGDWYGRLILLYTKHLRPRQVKGDKELERRIRQSMQRARDTCIRALDDDHVHRVSLRALTRQLRSIEAKLDVGVENQYEHPRAQLEWREAPERTFFGVRILCPNRHGPSMWDGNDDVPCSVEQLALWRYRDQGYVGLHSENAIVRTLFCLLFWDIILHAMPGVLDTEYQSQPLDMNSESFYYSRQGLIDQRLQDISGGDFESHIRRSYDIGYGTTCVGVSWDFTLEQLLTISEVSLRLAAICSVMAKEYRIKSSGFPDLCMWNPVTKKIMFAEVKGPKDKLSETQRDWIDILLSNDIAVEVCLVREGDSRDHEQE</sequence>
<keyword evidence="2" id="KW-1185">Reference proteome</keyword>
<proteinExistence type="predicted"/>